<gene>
    <name evidence="2" type="ORF">WMO26_09250</name>
</gene>
<dbReference type="SUPFAM" id="SSF56281">
    <property type="entry name" value="Metallo-hydrolase/oxidoreductase"/>
    <property type="match status" value="1"/>
</dbReference>
<reference evidence="2 3" key="1">
    <citation type="submission" date="2024-03" db="EMBL/GenBank/DDBJ databases">
        <title>Human intestinal bacterial collection.</title>
        <authorList>
            <person name="Pauvert C."/>
            <person name="Hitch T.C.A."/>
            <person name="Clavel T."/>
        </authorList>
    </citation>
    <scope>NUCLEOTIDE SEQUENCE [LARGE SCALE GENOMIC DNA]</scope>
    <source>
        <strain evidence="2 3">CLA-JM-H44</strain>
    </source>
</reference>
<dbReference type="SMART" id="SM00849">
    <property type="entry name" value="Lactamase_B"/>
    <property type="match status" value="1"/>
</dbReference>
<sequence length="263" mass="28745">MARFCTLFSSSGGNCIYIGAGDGGILIDAGVSAKAIERALLEREINPGSIRAIFVTHEHSDHVSGLRVFASRYATRVYASAGTMRALEGMNILNGKFEAVVLDRNTVEEAGMQVRGFPTPHDCAQGFGYRVHTPDGRRIAVATDLGHMTDEIRSAVHGCDLAVVESNHDVRMLQNGRYPYPLKRRILSDSGHLSNNDCARELAAFAQTGVTRFVLAHLSAQNNLPELAWQTALNALEEAGLRRGEDFLLTVAPRKSEEKMMVF</sequence>
<dbReference type="RefSeq" id="WP_349219864.1">
    <property type="nucleotide sequence ID" value="NZ_JBBMFD010000016.1"/>
</dbReference>
<dbReference type="Pfam" id="PF12706">
    <property type="entry name" value="Lactamase_B_2"/>
    <property type="match status" value="1"/>
</dbReference>
<dbReference type="PANTHER" id="PTHR47619:SF1">
    <property type="entry name" value="EXODEOXYRIBONUCLEASE WALJ"/>
    <property type="match status" value="1"/>
</dbReference>
<organism evidence="2 3">
    <name type="scientific">Solibaculum intestinale</name>
    <dbReference type="NCBI Taxonomy" id="3133165"/>
    <lineage>
        <taxon>Bacteria</taxon>
        <taxon>Bacillati</taxon>
        <taxon>Bacillota</taxon>
        <taxon>Clostridia</taxon>
        <taxon>Eubacteriales</taxon>
        <taxon>Oscillospiraceae</taxon>
        <taxon>Solibaculum</taxon>
    </lineage>
</organism>
<evidence type="ECO:0000259" key="1">
    <source>
        <dbReference type="SMART" id="SM00849"/>
    </source>
</evidence>
<dbReference type="InterPro" id="IPR036866">
    <property type="entry name" value="RibonucZ/Hydroxyglut_hydro"/>
</dbReference>
<name>A0ABV1E116_9FIRM</name>
<dbReference type="InterPro" id="IPR052533">
    <property type="entry name" value="WalJ/YycJ-like"/>
</dbReference>
<accession>A0ABV1E116</accession>
<dbReference type="Proteomes" id="UP001489509">
    <property type="component" value="Unassembled WGS sequence"/>
</dbReference>
<dbReference type="PANTHER" id="PTHR47619">
    <property type="entry name" value="METALLO-HYDROLASE YYCJ-RELATED"/>
    <property type="match status" value="1"/>
</dbReference>
<dbReference type="Gene3D" id="3.60.15.10">
    <property type="entry name" value="Ribonuclease Z/Hydroxyacylglutathione hydrolase-like"/>
    <property type="match status" value="1"/>
</dbReference>
<dbReference type="InterPro" id="IPR001279">
    <property type="entry name" value="Metallo-B-lactamas"/>
</dbReference>
<proteinExistence type="predicted"/>
<protein>
    <submittedName>
        <fullName evidence="2">MBL fold metallo-hydrolase</fullName>
    </submittedName>
</protein>
<dbReference type="EMBL" id="JBBMFD010000016">
    <property type="protein sequence ID" value="MEQ2441010.1"/>
    <property type="molecule type" value="Genomic_DNA"/>
</dbReference>
<evidence type="ECO:0000313" key="2">
    <source>
        <dbReference type="EMBL" id="MEQ2441010.1"/>
    </source>
</evidence>
<feature type="domain" description="Metallo-beta-lactamase" evidence="1">
    <location>
        <begin position="12"/>
        <end position="192"/>
    </location>
</feature>
<keyword evidence="3" id="KW-1185">Reference proteome</keyword>
<comment type="caution">
    <text evidence="2">The sequence shown here is derived from an EMBL/GenBank/DDBJ whole genome shotgun (WGS) entry which is preliminary data.</text>
</comment>
<evidence type="ECO:0000313" key="3">
    <source>
        <dbReference type="Proteomes" id="UP001489509"/>
    </source>
</evidence>